<dbReference type="InterPro" id="IPR002725">
    <property type="entry name" value="YgjP-like_metallopeptidase"/>
</dbReference>
<proteinExistence type="predicted"/>
<protein>
    <submittedName>
        <fullName evidence="2">Metal-dependent hydrolase</fullName>
    </submittedName>
</protein>
<evidence type="ECO:0000313" key="2">
    <source>
        <dbReference type="EMBL" id="GGJ27306.1"/>
    </source>
</evidence>
<dbReference type="Pfam" id="PF01863">
    <property type="entry name" value="YgjP-like"/>
    <property type="match status" value="1"/>
</dbReference>
<dbReference type="PANTHER" id="PTHR30399:SF1">
    <property type="entry name" value="UTP PYROPHOSPHATASE"/>
    <property type="match status" value="1"/>
</dbReference>
<name>A0ABQ2D0C3_9DEIO</name>
<dbReference type="InterPro" id="IPR053136">
    <property type="entry name" value="UTP_pyrophosphatase-like"/>
</dbReference>
<dbReference type="Gene3D" id="3.30.2010.10">
    <property type="entry name" value="Metalloproteases ('zincins'), catalytic domain"/>
    <property type="match status" value="1"/>
</dbReference>
<dbReference type="PANTHER" id="PTHR30399">
    <property type="entry name" value="UNCHARACTERIZED PROTEIN YGJP"/>
    <property type="match status" value="1"/>
</dbReference>
<dbReference type="RefSeq" id="WP_189001318.1">
    <property type="nucleotide sequence ID" value="NZ_BMOD01000003.1"/>
</dbReference>
<keyword evidence="3" id="KW-1185">Reference proteome</keyword>
<feature type="domain" description="YgjP-like metallopeptidase" evidence="1">
    <location>
        <begin position="34"/>
        <end position="243"/>
    </location>
</feature>
<dbReference type="CDD" id="cd07344">
    <property type="entry name" value="M48_yhfN_like"/>
    <property type="match status" value="1"/>
</dbReference>
<evidence type="ECO:0000313" key="3">
    <source>
        <dbReference type="Proteomes" id="UP000632222"/>
    </source>
</evidence>
<dbReference type="Proteomes" id="UP000632222">
    <property type="component" value="Unassembled WGS sequence"/>
</dbReference>
<organism evidence="2 3">
    <name type="scientific">Deinococcus roseus</name>
    <dbReference type="NCBI Taxonomy" id="392414"/>
    <lineage>
        <taxon>Bacteria</taxon>
        <taxon>Thermotogati</taxon>
        <taxon>Deinococcota</taxon>
        <taxon>Deinococci</taxon>
        <taxon>Deinococcales</taxon>
        <taxon>Deinococcaceae</taxon>
        <taxon>Deinococcus</taxon>
    </lineage>
</organism>
<sequence length="250" mass="28994">MKFSKAERIIENITDHVQYGTLTLHYTLHYARRRTLAIHVETNGDVVVEAPEGVPLRKIRETVKAKGPWIQSQKREVTRLASPLPDREYVSGESYRYLGRQYRLKVMEADHNAVKLTRGILYLLVKNRENAALREQLMKDWYLQRAKKIFAERVQAVTPVANRAGIPEPSRLSVRRMTTRWGSCSKSGHVVLNTELVRAPKDCIDYVILHELCHLAIPRHNTDFYQLLTRVCPDWKSLRSKLNAIVELKL</sequence>
<evidence type="ECO:0000259" key="1">
    <source>
        <dbReference type="Pfam" id="PF01863"/>
    </source>
</evidence>
<reference evidence="3" key="1">
    <citation type="journal article" date="2019" name="Int. J. Syst. Evol. Microbiol.">
        <title>The Global Catalogue of Microorganisms (GCM) 10K type strain sequencing project: providing services to taxonomists for standard genome sequencing and annotation.</title>
        <authorList>
            <consortium name="The Broad Institute Genomics Platform"/>
            <consortium name="The Broad Institute Genome Sequencing Center for Infectious Disease"/>
            <person name="Wu L."/>
            <person name="Ma J."/>
        </authorList>
    </citation>
    <scope>NUCLEOTIDE SEQUENCE [LARGE SCALE GENOMIC DNA]</scope>
    <source>
        <strain evidence="3">JCM 14370</strain>
    </source>
</reference>
<gene>
    <name evidence="2" type="ORF">GCM10008938_11760</name>
</gene>
<keyword evidence="2" id="KW-0378">Hydrolase</keyword>
<accession>A0ABQ2D0C3</accession>
<dbReference type="GO" id="GO:0016787">
    <property type="term" value="F:hydrolase activity"/>
    <property type="evidence" value="ECO:0007669"/>
    <property type="project" value="UniProtKB-KW"/>
</dbReference>
<comment type="caution">
    <text evidence="2">The sequence shown here is derived from an EMBL/GenBank/DDBJ whole genome shotgun (WGS) entry which is preliminary data.</text>
</comment>
<dbReference type="EMBL" id="BMOD01000003">
    <property type="protein sequence ID" value="GGJ27306.1"/>
    <property type="molecule type" value="Genomic_DNA"/>
</dbReference>